<keyword evidence="2" id="KW-1185">Reference proteome</keyword>
<reference evidence="1 2" key="1">
    <citation type="submission" date="2019-01" db="EMBL/GenBank/DDBJ databases">
        <title>Sequencing the genomes of 1000 actinobacteria strains.</title>
        <authorList>
            <person name="Klenk H.-P."/>
        </authorList>
    </citation>
    <scope>NUCLEOTIDE SEQUENCE [LARGE SCALE GENOMIC DNA]</scope>
    <source>
        <strain evidence="1 2">DSM 43925</strain>
    </source>
</reference>
<sequence>MGFLMTWEVIMESSWISRGVTAVAMAGITLLGATPASAASYWNSSAPTAATSVRSVYEKTVTIGSRTFTIQLRVGKWGSNSYFWARAPKDSDAYGVNLYISVYNPSTKKWEWRMEGVSKKTAYTDAHRSISKYAYRACASDSMIGSRWVCTSTWWV</sequence>
<comment type="caution">
    <text evidence="1">The sequence shown here is derived from an EMBL/GenBank/DDBJ whole genome shotgun (WGS) entry which is preliminary data.</text>
</comment>
<accession>A0A438LXT9</accession>
<evidence type="ECO:0000313" key="2">
    <source>
        <dbReference type="Proteomes" id="UP000284824"/>
    </source>
</evidence>
<gene>
    <name evidence="1" type="ORF">EDD27_0625</name>
</gene>
<protein>
    <submittedName>
        <fullName evidence="1">Uncharacterized protein</fullName>
    </submittedName>
</protein>
<proteinExistence type="predicted"/>
<dbReference type="EMBL" id="SAUN01000001">
    <property type="protein sequence ID" value="RVX38329.1"/>
    <property type="molecule type" value="Genomic_DNA"/>
</dbReference>
<evidence type="ECO:0000313" key="1">
    <source>
        <dbReference type="EMBL" id="RVX38329.1"/>
    </source>
</evidence>
<organism evidence="1 2">
    <name type="scientific">Nonomuraea polychroma</name>
    <dbReference type="NCBI Taxonomy" id="46176"/>
    <lineage>
        <taxon>Bacteria</taxon>
        <taxon>Bacillati</taxon>
        <taxon>Actinomycetota</taxon>
        <taxon>Actinomycetes</taxon>
        <taxon>Streptosporangiales</taxon>
        <taxon>Streptosporangiaceae</taxon>
        <taxon>Nonomuraea</taxon>
    </lineage>
</organism>
<name>A0A438LXT9_9ACTN</name>
<dbReference type="AlphaFoldDB" id="A0A438LXT9"/>
<dbReference type="Proteomes" id="UP000284824">
    <property type="component" value="Unassembled WGS sequence"/>
</dbReference>